<dbReference type="EMBL" id="KK518829">
    <property type="protein sequence ID" value="KFP65695.1"/>
    <property type="molecule type" value="Genomic_DNA"/>
</dbReference>
<dbReference type="Pfam" id="PF07010">
    <property type="entry name" value="Endomucin"/>
    <property type="match status" value="1"/>
</dbReference>
<evidence type="ECO:0000313" key="3">
    <source>
        <dbReference type="Proteomes" id="UP000054116"/>
    </source>
</evidence>
<name>A0A091MW01_CARIC</name>
<dbReference type="PANTHER" id="PTHR15869">
    <property type="entry name" value="ENDOMUCIN-RELATED"/>
    <property type="match status" value="1"/>
</dbReference>
<keyword evidence="1" id="KW-0812">Transmembrane</keyword>
<dbReference type="Proteomes" id="UP000054116">
    <property type="component" value="Unassembled WGS sequence"/>
</dbReference>
<dbReference type="AlphaFoldDB" id="A0A091MW01"/>
<feature type="non-terminal residue" evidence="2">
    <location>
        <position position="45"/>
    </location>
</feature>
<organism evidence="2 3">
    <name type="scientific">Cariama cristata</name>
    <name type="common">Red-legged seriema</name>
    <dbReference type="NCBI Taxonomy" id="54380"/>
    <lineage>
        <taxon>Eukaryota</taxon>
        <taxon>Metazoa</taxon>
        <taxon>Chordata</taxon>
        <taxon>Craniata</taxon>
        <taxon>Vertebrata</taxon>
        <taxon>Euteleostomi</taxon>
        <taxon>Archelosauria</taxon>
        <taxon>Archosauria</taxon>
        <taxon>Dinosauria</taxon>
        <taxon>Saurischia</taxon>
        <taxon>Theropoda</taxon>
        <taxon>Coelurosauria</taxon>
        <taxon>Aves</taxon>
        <taxon>Neognathae</taxon>
        <taxon>Neoaves</taxon>
        <taxon>Telluraves</taxon>
        <taxon>Australaves</taxon>
        <taxon>Cariamiformes</taxon>
        <taxon>Cariamidae</taxon>
        <taxon>Cariama</taxon>
    </lineage>
</organism>
<keyword evidence="3" id="KW-1185">Reference proteome</keyword>
<feature type="non-terminal residue" evidence="2">
    <location>
        <position position="1"/>
    </location>
</feature>
<dbReference type="PANTHER" id="PTHR15869:SF0">
    <property type="entry name" value="ENDOMUCIN"/>
    <property type="match status" value="1"/>
</dbReference>
<reference evidence="2 3" key="1">
    <citation type="submission" date="2014-04" db="EMBL/GenBank/DDBJ databases">
        <title>Genome evolution of avian class.</title>
        <authorList>
            <person name="Zhang G."/>
            <person name="Li C."/>
        </authorList>
    </citation>
    <scope>NUCLEOTIDE SEQUENCE [LARGE SCALE GENOMIC DNA]</scope>
    <source>
        <strain evidence="2">BGI_N322</strain>
    </source>
</reference>
<evidence type="ECO:0000313" key="2">
    <source>
        <dbReference type="EMBL" id="KFP65695.1"/>
    </source>
</evidence>
<sequence>FAGVILPIVITLIVITLSVFSLVALYRMCQKKTPGIWFAFFGGGR</sequence>
<dbReference type="InterPro" id="IPR010740">
    <property type="entry name" value="Endomucin"/>
</dbReference>
<keyword evidence="1" id="KW-0472">Membrane</keyword>
<proteinExistence type="predicted"/>
<gene>
    <name evidence="2" type="ORF">N322_03128</name>
</gene>
<feature type="transmembrane region" description="Helical" evidence="1">
    <location>
        <begin position="6"/>
        <end position="26"/>
    </location>
</feature>
<evidence type="ECO:0000256" key="1">
    <source>
        <dbReference type="SAM" id="Phobius"/>
    </source>
</evidence>
<accession>A0A091MW01</accession>
<protein>
    <submittedName>
        <fullName evidence="2">Endomucin</fullName>
    </submittedName>
</protein>
<keyword evidence="1" id="KW-1133">Transmembrane helix</keyword>